<name>A0A1H2BND2_9MICC</name>
<dbReference type="RefSeq" id="WP_091723312.1">
    <property type="nucleotide sequence ID" value="NZ_LT629779.1"/>
</dbReference>
<reference evidence="2" key="1">
    <citation type="submission" date="2016-10" db="EMBL/GenBank/DDBJ databases">
        <authorList>
            <person name="Varghese N."/>
            <person name="Submissions S."/>
        </authorList>
    </citation>
    <scope>NUCLEOTIDE SEQUENCE [LARGE SCALE GENOMIC DNA]</scope>
    <source>
        <strain evidence="2">IMMIB L-1606</strain>
    </source>
</reference>
<dbReference type="AlphaFoldDB" id="A0A1H2BND2"/>
<sequence length="298" mass="31297">MSLIVGAYPAQPAGSQQEFFRGLAAVPAVRGLELPYGPHGGNPWPAGAPAEWAAVVTSIPGTMQRLGASAAFGLASPDAGGRREALEFVAGLHAYVLSLKGEGRQVEAVELHSAPHPGADAAMFRASLSEILGWDWGTTRVLVEHCDAPRPGGRPEKGFLPFGEEVEVVRSLVEQVGSRVGLVINWARSVIETRNPDTAAEHIALAREAGVLAGVMFSGCSPDATEFGYPWIDAHLPAVEVEGAPPGSLLNRAGIQWCLAAAGTGPFIGFKVGLPREGLTVQDRVDRLRQMCALIEGS</sequence>
<evidence type="ECO:0000313" key="2">
    <source>
        <dbReference type="Proteomes" id="UP000198751"/>
    </source>
</evidence>
<dbReference type="Proteomes" id="UP000198751">
    <property type="component" value="Chromosome I"/>
</dbReference>
<evidence type="ECO:0000313" key="1">
    <source>
        <dbReference type="EMBL" id="SDT59723.1"/>
    </source>
</evidence>
<protein>
    <submittedName>
        <fullName evidence="1">Uncharacterized protein</fullName>
    </submittedName>
</protein>
<dbReference type="Pfam" id="PF16154">
    <property type="entry name" value="DUF4862"/>
    <property type="match status" value="1"/>
</dbReference>
<organism evidence="1 2">
    <name type="scientific">Pseudarthrobacter equi</name>
    <dbReference type="NCBI Taxonomy" id="728066"/>
    <lineage>
        <taxon>Bacteria</taxon>
        <taxon>Bacillati</taxon>
        <taxon>Actinomycetota</taxon>
        <taxon>Actinomycetes</taxon>
        <taxon>Micrococcales</taxon>
        <taxon>Micrococcaceae</taxon>
        <taxon>Pseudarthrobacter</taxon>
    </lineage>
</organism>
<proteinExistence type="predicted"/>
<accession>A0A1H2BND2</accession>
<keyword evidence="2" id="KW-1185">Reference proteome</keyword>
<dbReference type="EMBL" id="LT629779">
    <property type="protein sequence ID" value="SDT59723.1"/>
    <property type="molecule type" value="Genomic_DNA"/>
</dbReference>
<gene>
    <name evidence="1" type="ORF">SAMN04489743_3830</name>
</gene>
<dbReference type="InterPro" id="IPR032344">
    <property type="entry name" value="DUF4862"/>
</dbReference>
<dbReference type="OrthoDB" id="7307665at2"/>